<keyword evidence="2" id="KW-0812">Transmembrane</keyword>
<dbReference type="RefSeq" id="WP_048888771.1">
    <property type="nucleotide sequence ID" value="NZ_LFEJ01000027.1"/>
</dbReference>
<feature type="compositionally biased region" description="Basic and acidic residues" evidence="1">
    <location>
        <begin position="48"/>
        <end position="62"/>
    </location>
</feature>
<dbReference type="EMBL" id="LFEJ01000027">
    <property type="protein sequence ID" value="KMV32598.1"/>
    <property type="molecule type" value="Genomic_DNA"/>
</dbReference>
<evidence type="ECO:0000313" key="3">
    <source>
        <dbReference type="EMBL" id="KMV32598.1"/>
    </source>
</evidence>
<gene>
    <name evidence="3" type="ORF">ACH50_21485</name>
</gene>
<feature type="transmembrane region" description="Helical" evidence="2">
    <location>
        <begin position="6"/>
        <end position="24"/>
    </location>
</feature>
<reference evidence="3 4" key="1">
    <citation type="submission" date="2015-06" db="EMBL/GenBank/DDBJ databases">
        <title>Genome sequencing of Cronobacter sp. strain DJ34 isolated from petroleum contaminated sludge of Duliajan Oil Fields, Assam, India.</title>
        <authorList>
            <person name="Pal S."/>
            <person name="Banerjee T.D."/>
            <person name="Roy A."/>
            <person name="Sar P."/>
            <person name="Kazy S.K."/>
        </authorList>
    </citation>
    <scope>NUCLEOTIDE SEQUENCE [LARGE SCALE GENOMIC DNA]</scope>
    <source>
        <strain evidence="3 4">DJ34</strain>
    </source>
</reference>
<evidence type="ECO:0000313" key="4">
    <source>
        <dbReference type="Proteomes" id="UP000037315"/>
    </source>
</evidence>
<comment type="caution">
    <text evidence="3">The sequence shown here is derived from an EMBL/GenBank/DDBJ whole genome shotgun (WGS) entry which is preliminary data.</text>
</comment>
<dbReference type="InterPro" id="IPR019635">
    <property type="entry name" value="DUF2500"/>
</dbReference>
<dbReference type="Proteomes" id="UP000037315">
    <property type="component" value="Unassembled WGS sequence"/>
</dbReference>
<keyword evidence="2" id="KW-1133">Transmembrane helix</keyword>
<dbReference type="Pfam" id="PF10694">
    <property type="entry name" value="DUF2500"/>
    <property type="match status" value="1"/>
</dbReference>
<keyword evidence="2" id="KW-0472">Membrane</keyword>
<keyword evidence="4" id="KW-1185">Reference proteome</keyword>
<evidence type="ECO:0008006" key="5">
    <source>
        <dbReference type="Google" id="ProtNLM"/>
    </source>
</evidence>
<proteinExistence type="predicted"/>
<dbReference type="PATRIC" id="fig|1656095.3.peg.3982"/>
<evidence type="ECO:0000256" key="1">
    <source>
        <dbReference type="SAM" id="MobiDB-lite"/>
    </source>
</evidence>
<name>A0A0J8VGN3_9ENTR</name>
<dbReference type="OrthoDB" id="5917531at2"/>
<dbReference type="Gene3D" id="2.40.50.660">
    <property type="match status" value="1"/>
</dbReference>
<evidence type="ECO:0000256" key="2">
    <source>
        <dbReference type="SAM" id="Phobius"/>
    </source>
</evidence>
<accession>A0A0J8VGN3</accession>
<dbReference type="STRING" id="1121863.GCA_000621185_03373"/>
<feature type="region of interest" description="Disordered" evidence="1">
    <location>
        <begin position="48"/>
        <end position="71"/>
    </location>
</feature>
<sequence>MSKPPLFFIIIILLIVVAASFRFMHQRRENGANDAAPVVEKRMKVMNKREKAANEQRSRQREVAPPAQTMRYEASFRAPDGGLAMTFRLEAEQYHALAVGETGTLSYQGTRFIRFVPDPAR</sequence>
<organism evidence="3 4">
    <name type="scientific">Franconibacter pulveris</name>
    <dbReference type="NCBI Taxonomy" id="435910"/>
    <lineage>
        <taxon>Bacteria</taxon>
        <taxon>Pseudomonadati</taxon>
        <taxon>Pseudomonadota</taxon>
        <taxon>Gammaproteobacteria</taxon>
        <taxon>Enterobacterales</taxon>
        <taxon>Enterobacteriaceae</taxon>
        <taxon>Franconibacter</taxon>
    </lineage>
</organism>
<dbReference type="AlphaFoldDB" id="A0A0J8VGN3"/>
<protein>
    <recommendedName>
        <fullName evidence="5">Receptor</fullName>
    </recommendedName>
</protein>